<accession>A0ABW0CN42</accession>
<name>A0ABW0CN42_STRCD</name>
<proteinExistence type="predicted"/>
<keyword evidence="3" id="KW-1185">Reference proteome</keyword>
<evidence type="ECO:0000313" key="2">
    <source>
        <dbReference type="EMBL" id="MFC5217280.1"/>
    </source>
</evidence>
<reference evidence="3" key="1">
    <citation type="journal article" date="2019" name="Int. J. Syst. Evol. Microbiol.">
        <title>The Global Catalogue of Microorganisms (GCM) 10K type strain sequencing project: providing services to taxonomists for standard genome sequencing and annotation.</title>
        <authorList>
            <consortium name="The Broad Institute Genomics Platform"/>
            <consortium name="The Broad Institute Genome Sequencing Center for Infectious Disease"/>
            <person name="Wu L."/>
            <person name="Ma J."/>
        </authorList>
    </citation>
    <scope>NUCLEOTIDE SEQUENCE [LARGE SCALE GENOMIC DNA]</scope>
    <source>
        <strain evidence="3">KCTC 42586</strain>
    </source>
</reference>
<comment type="caution">
    <text evidence="2">The sequence shown here is derived from an EMBL/GenBank/DDBJ whole genome shotgun (WGS) entry which is preliminary data.</text>
</comment>
<dbReference type="RefSeq" id="WP_380857815.1">
    <property type="nucleotide sequence ID" value="NZ_JBHSKM010000019.1"/>
</dbReference>
<gene>
    <name evidence="2" type="ORF">ACFPQ9_25920</name>
</gene>
<organism evidence="2 3">
    <name type="scientific">Streptomyces coerulescens</name>
    <dbReference type="NCBI Taxonomy" id="29304"/>
    <lineage>
        <taxon>Bacteria</taxon>
        <taxon>Bacillati</taxon>
        <taxon>Actinomycetota</taxon>
        <taxon>Actinomycetes</taxon>
        <taxon>Kitasatosporales</taxon>
        <taxon>Streptomycetaceae</taxon>
        <taxon>Streptomyces</taxon>
    </lineage>
</organism>
<dbReference type="Proteomes" id="UP001596263">
    <property type="component" value="Unassembled WGS sequence"/>
</dbReference>
<evidence type="ECO:0000313" key="3">
    <source>
        <dbReference type="Proteomes" id="UP001596263"/>
    </source>
</evidence>
<sequence>MSAKPPPCTGLTPPHSLTYSRFYVNGWWCYQHSPRKVRGLPDLEPGPGWPIHRKPEAETSEPAAPPAPSTDKDST</sequence>
<feature type="region of interest" description="Disordered" evidence="1">
    <location>
        <begin position="39"/>
        <end position="75"/>
    </location>
</feature>
<protein>
    <submittedName>
        <fullName evidence="2">Uncharacterized protein</fullName>
    </submittedName>
</protein>
<evidence type="ECO:0000256" key="1">
    <source>
        <dbReference type="SAM" id="MobiDB-lite"/>
    </source>
</evidence>
<dbReference type="EMBL" id="JBHSKM010000019">
    <property type="protein sequence ID" value="MFC5217280.1"/>
    <property type="molecule type" value="Genomic_DNA"/>
</dbReference>